<dbReference type="InterPro" id="IPR017825">
    <property type="entry name" value="Lycopene_cyclase_dom"/>
</dbReference>
<keyword evidence="7" id="KW-0413">Isomerase</keyword>
<evidence type="ECO:0000313" key="11">
    <source>
        <dbReference type="Proteomes" id="UP000199666"/>
    </source>
</evidence>
<dbReference type="GO" id="GO:0045436">
    <property type="term" value="F:lycopene beta cyclase activity"/>
    <property type="evidence" value="ECO:0007669"/>
    <property type="project" value="UniProtKB-ARBA"/>
</dbReference>
<gene>
    <name evidence="10" type="ORF">SAMN04489864_109179</name>
</gene>
<dbReference type="Proteomes" id="UP000199666">
    <property type="component" value="Unassembled WGS sequence"/>
</dbReference>
<feature type="transmembrane region" description="Helical" evidence="8">
    <location>
        <begin position="34"/>
        <end position="58"/>
    </location>
</feature>
<dbReference type="RefSeq" id="WP_090996244.1">
    <property type="nucleotide sequence ID" value="NZ_FOPP01000009.1"/>
</dbReference>
<evidence type="ECO:0000256" key="2">
    <source>
        <dbReference type="ARBA" id="ARBA00004829"/>
    </source>
</evidence>
<feature type="transmembrane region" description="Helical" evidence="8">
    <location>
        <begin position="158"/>
        <end position="182"/>
    </location>
</feature>
<reference evidence="10 11" key="1">
    <citation type="submission" date="2016-10" db="EMBL/GenBank/DDBJ databases">
        <authorList>
            <person name="de Groot N.N."/>
        </authorList>
    </citation>
    <scope>NUCLEOTIDE SEQUENCE [LARGE SCALE GENOMIC DNA]</scope>
    <source>
        <strain evidence="10 11">DSM 18684</strain>
    </source>
</reference>
<accession>A0A1I2ZDK3</accession>
<evidence type="ECO:0000256" key="7">
    <source>
        <dbReference type="ARBA" id="ARBA00023235"/>
    </source>
</evidence>
<comment type="subcellular location">
    <subcellularLocation>
        <location evidence="1">Membrane</location>
        <topology evidence="1">Multi-pass membrane protein</topology>
    </subcellularLocation>
</comment>
<dbReference type="EMBL" id="FOPP01000009">
    <property type="protein sequence ID" value="SFH35923.1"/>
    <property type="molecule type" value="Genomic_DNA"/>
</dbReference>
<evidence type="ECO:0000313" key="10">
    <source>
        <dbReference type="EMBL" id="SFH35923.1"/>
    </source>
</evidence>
<feature type="domain" description="Lycopene cyclase" evidence="9">
    <location>
        <begin position="129"/>
        <end position="219"/>
    </location>
</feature>
<evidence type="ECO:0000256" key="8">
    <source>
        <dbReference type="SAM" id="Phobius"/>
    </source>
</evidence>
<dbReference type="STRING" id="414048.SAMN04489864_109179"/>
<dbReference type="GO" id="GO:0016872">
    <property type="term" value="F:intramolecular lyase activity"/>
    <property type="evidence" value="ECO:0007669"/>
    <property type="project" value="InterPro"/>
</dbReference>
<feature type="transmembrane region" description="Helical" evidence="8">
    <location>
        <begin position="107"/>
        <end position="124"/>
    </location>
</feature>
<dbReference type="Pfam" id="PF18916">
    <property type="entry name" value="Lycopene_cyc"/>
    <property type="match status" value="2"/>
</dbReference>
<feature type="transmembrane region" description="Helical" evidence="8">
    <location>
        <begin position="202"/>
        <end position="219"/>
    </location>
</feature>
<proteinExistence type="predicted"/>
<evidence type="ECO:0000259" key="9">
    <source>
        <dbReference type="Pfam" id="PF18916"/>
    </source>
</evidence>
<evidence type="ECO:0000256" key="4">
    <source>
        <dbReference type="ARBA" id="ARBA00022746"/>
    </source>
</evidence>
<sequence>MTHIFLYLNLFLFLIPFALIIDKRNFTLADVWSLFIPSLVVTVIFSETGVFLAGLKVWSFNPEYLIDITYRNIPLEMYLFYFTSSFASLAVYCYLNARFPKNDLQKYSLSLSNLLLGLMIAFLFFAYTKWYTVITFAILFLLMLFVEYKNQLRFMYRFYRAFAVCLIPFYISFGILCNMPIINYKASETLGVNLFNIPVENHFYMMGMLLLGVYVLEVLKSRRVK</sequence>
<name>A0A1I2ZDK3_9SPHI</name>
<evidence type="ECO:0000256" key="6">
    <source>
        <dbReference type="ARBA" id="ARBA00023136"/>
    </source>
</evidence>
<keyword evidence="6 8" id="KW-0472">Membrane</keyword>
<feature type="transmembrane region" description="Helical" evidence="8">
    <location>
        <begin position="6"/>
        <end position="22"/>
    </location>
</feature>
<keyword evidence="5 8" id="KW-1133">Transmembrane helix</keyword>
<dbReference type="AlphaFoldDB" id="A0A1I2ZDK3"/>
<feature type="transmembrane region" description="Helical" evidence="8">
    <location>
        <begin position="78"/>
        <end position="95"/>
    </location>
</feature>
<feature type="transmembrane region" description="Helical" evidence="8">
    <location>
        <begin position="130"/>
        <end position="146"/>
    </location>
</feature>
<keyword evidence="4" id="KW-0125">Carotenoid biosynthesis</keyword>
<dbReference type="GO" id="GO:0016020">
    <property type="term" value="C:membrane"/>
    <property type="evidence" value="ECO:0007669"/>
    <property type="project" value="UniProtKB-SubCell"/>
</dbReference>
<dbReference type="GO" id="GO:0016117">
    <property type="term" value="P:carotenoid biosynthetic process"/>
    <property type="evidence" value="ECO:0007669"/>
    <property type="project" value="UniProtKB-KW"/>
</dbReference>
<keyword evidence="11" id="KW-1185">Reference proteome</keyword>
<organism evidence="10 11">
    <name type="scientific">Pedobacter insulae</name>
    <dbReference type="NCBI Taxonomy" id="414048"/>
    <lineage>
        <taxon>Bacteria</taxon>
        <taxon>Pseudomonadati</taxon>
        <taxon>Bacteroidota</taxon>
        <taxon>Sphingobacteriia</taxon>
        <taxon>Sphingobacteriales</taxon>
        <taxon>Sphingobacteriaceae</taxon>
        <taxon>Pedobacter</taxon>
    </lineage>
</organism>
<feature type="domain" description="Lycopene cyclase" evidence="9">
    <location>
        <begin position="4"/>
        <end position="94"/>
    </location>
</feature>
<evidence type="ECO:0000256" key="5">
    <source>
        <dbReference type="ARBA" id="ARBA00022989"/>
    </source>
</evidence>
<keyword evidence="3 8" id="KW-0812">Transmembrane</keyword>
<dbReference type="OrthoDB" id="5195186at2"/>
<evidence type="ECO:0000256" key="1">
    <source>
        <dbReference type="ARBA" id="ARBA00004141"/>
    </source>
</evidence>
<comment type="pathway">
    <text evidence="2">Carotenoid biosynthesis.</text>
</comment>
<protein>
    <recommendedName>
        <fullName evidence="9">Lycopene cyclase domain-containing protein</fullName>
    </recommendedName>
</protein>
<evidence type="ECO:0000256" key="3">
    <source>
        <dbReference type="ARBA" id="ARBA00022692"/>
    </source>
</evidence>